<keyword evidence="2" id="KW-1185">Reference proteome</keyword>
<proteinExistence type="predicted"/>
<sequence>MKKVFIPLLALALISSCNVKKEEKGEMPELDVDVTADAGELPEYDVNWADIDVGTTTKTVEVPKVIVVMEEEEVEVPFIDVDMPGEDKMERSIVVEAEVSGNEHDLNIQEIRASDRRLYVISKLDKLKTNLGDKTMRVQDQVELNAPDLDVVHIIIGERADNVLNNQYRYVNSMNDLDADVRDAEVIYSK</sequence>
<organism evidence="1 2">
    <name type="scientific">Costertonia aggregata</name>
    <dbReference type="NCBI Taxonomy" id="343403"/>
    <lineage>
        <taxon>Bacteria</taxon>
        <taxon>Pseudomonadati</taxon>
        <taxon>Bacteroidota</taxon>
        <taxon>Flavobacteriia</taxon>
        <taxon>Flavobacteriales</taxon>
        <taxon>Flavobacteriaceae</taxon>
        <taxon>Costertonia</taxon>
    </lineage>
</organism>
<evidence type="ECO:0000313" key="1">
    <source>
        <dbReference type="EMBL" id="QLG46507.1"/>
    </source>
</evidence>
<evidence type="ECO:0000313" key="2">
    <source>
        <dbReference type="Proteomes" id="UP000509302"/>
    </source>
</evidence>
<reference evidence="1 2" key="1">
    <citation type="journal article" date="2006" name="Int. J. Syst. Evol. Microbiol.">
        <title>Costertonia aggregata gen. nov., sp. nov., a mesophilic marine bacterium of the family Flavobacteriaceae, isolated from a mature biofilm.</title>
        <authorList>
            <person name="Kwon K.K."/>
            <person name="Lee Y.K."/>
            <person name="Lee H.K."/>
        </authorList>
    </citation>
    <scope>NUCLEOTIDE SEQUENCE [LARGE SCALE GENOMIC DNA]</scope>
    <source>
        <strain evidence="1 2">KCCM 42265</strain>
    </source>
</reference>
<dbReference type="RefSeq" id="WP_179242786.1">
    <property type="nucleotide sequence ID" value="NZ_CP058595.1"/>
</dbReference>
<dbReference type="AlphaFoldDB" id="A0A7H9ASX2"/>
<name>A0A7H9ASX2_9FLAO</name>
<gene>
    <name evidence="1" type="ORF">HYG79_14510</name>
</gene>
<accession>A0A7H9ASX2</accession>
<dbReference type="EMBL" id="CP058595">
    <property type="protein sequence ID" value="QLG46507.1"/>
    <property type="molecule type" value="Genomic_DNA"/>
</dbReference>
<dbReference type="KEGG" id="cagg:HYG79_14510"/>
<dbReference type="PROSITE" id="PS51257">
    <property type="entry name" value="PROKAR_LIPOPROTEIN"/>
    <property type="match status" value="1"/>
</dbReference>
<protein>
    <submittedName>
        <fullName evidence="1">Uncharacterized protein</fullName>
    </submittedName>
</protein>
<dbReference type="Proteomes" id="UP000509302">
    <property type="component" value="Chromosome"/>
</dbReference>